<feature type="active site" evidence="3">
    <location>
        <position position="193"/>
    </location>
</feature>
<dbReference type="InterPro" id="IPR050300">
    <property type="entry name" value="GDXG_lipolytic_enzyme"/>
</dbReference>
<feature type="domain" description="Alpha/beta hydrolase fold-3" evidence="4">
    <location>
        <begin position="113"/>
        <end position="329"/>
    </location>
</feature>
<dbReference type="InterPro" id="IPR033140">
    <property type="entry name" value="Lipase_GDXG_put_SER_AS"/>
</dbReference>
<keyword evidence="6" id="KW-1185">Reference proteome</keyword>
<gene>
    <name evidence="5" type="ORF">BDW42DRAFT_202555</name>
</gene>
<dbReference type="SUPFAM" id="SSF53474">
    <property type="entry name" value="alpha/beta-Hydrolases"/>
    <property type="match status" value="1"/>
</dbReference>
<comment type="similarity">
    <text evidence="1">Belongs to the 'GDXG' lipolytic enzyme family.</text>
</comment>
<dbReference type="PANTHER" id="PTHR48081">
    <property type="entry name" value="AB HYDROLASE SUPERFAMILY PROTEIN C4A8.06C"/>
    <property type="match status" value="1"/>
</dbReference>
<dbReference type="AlphaFoldDB" id="A0A2J5HKC6"/>
<dbReference type="PANTHER" id="PTHR48081:SF31">
    <property type="entry name" value="STERYL ACETYL HYDROLASE MUG81-RELATED"/>
    <property type="match status" value="1"/>
</dbReference>
<dbReference type="EMBL" id="KZ559593">
    <property type="protein sequence ID" value="PLN77569.1"/>
    <property type="molecule type" value="Genomic_DNA"/>
</dbReference>
<sequence>MASPPAPQPLSLLEKLDLLVGQLSIVGSAVWTVVTGVFRGNDYPKEYKLHVLHAILRKSLSRLTGRQLQALIPSTSQGYEIFMKGKRLQPATVALQHGAAGHWIGNKDAKKVVVYYHGGGFVLPAVPDHFDFYNQLITSLNTAGHDVSVFFVSYSLAPTAIYPTQLRQAISALRYILTETGRSPSDILLAGDSAGGNLALATLLHLTHPHPAIDPLDMSGPLAGVVAFAPWVNFSTDGASMRDNKFKDCIPPDIQHMWAPQYLRGLDGQGKQAQGDAWSEPCRAPLEWWVGAKAEEILFLAGRDEVLFSAIDGFVERFKTVFPKTTYFIGYGETHVAPVYSGQALGRETQQGGELKRWLASRL</sequence>
<dbReference type="InterPro" id="IPR013094">
    <property type="entry name" value="AB_hydrolase_3"/>
</dbReference>
<name>A0A2J5HKC6_9EURO</name>
<dbReference type="OrthoDB" id="2152029at2759"/>
<evidence type="ECO:0000256" key="3">
    <source>
        <dbReference type="PROSITE-ProRule" id="PRU10038"/>
    </source>
</evidence>
<evidence type="ECO:0000313" key="5">
    <source>
        <dbReference type="EMBL" id="PLN77569.1"/>
    </source>
</evidence>
<reference evidence="6" key="1">
    <citation type="submission" date="2017-12" db="EMBL/GenBank/DDBJ databases">
        <authorList>
            <consortium name="DOE Joint Genome Institute"/>
            <person name="Mondo S.J."/>
            <person name="Kjaerbolling I."/>
            <person name="Vesth T.C."/>
            <person name="Frisvad J.C."/>
            <person name="Nybo J.L."/>
            <person name="Theobald S."/>
            <person name="Kuo A."/>
            <person name="Bowyer P."/>
            <person name="Matsuda Y."/>
            <person name="Lyhne E.K."/>
            <person name="Kogle M.E."/>
            <person name="Clum A."/>
            <person name="Lipzen A."/>
            <person name="Salamov A."/>
            <person name="Ngan C.Y."/>
            <person name="Daum C."/>
            <person name="Chiniquy J."/>
            <person name="Barry K."/>
            <person name="LaButti K."/>
            <person name="Haridas S."/>
            <person name="Simmons B.A."/>
            <person name="Magnuson J.K."/>
            <person name="Mortensen U.H."/>
            <person name="Larsen T.O."/>
            <person name="Grigoriev I.V."/>
            <person name="Baker S.E."/>
            <person name="Andersen M.R."/>
            <person name="Nordberg H.P."/>
            <person name="Cantor M.N."/>
            <person name="Hua S.X."/>
        </authorList>
    </citation>
    <scope>NUCLEOTIDE SEQUENCE [LARGE SCALE GENOMIC DNA]</scope>
    <source>
        <strain evidence="6">IBT 19404</strain>
    </source>
</reference>
<dbReference type="GO" id="GO:0016787">
    <property type="term" value="F:hydrolase activity"/>
    <property type="evidence" value="ECO:0007669"/>
    <property type="project" value="UniProtKB-KW"/>
</dbReference>
<evidence type="ECO:0000256" key="1">
    <source>
        <dbReference type="ARBA" id="ARBA00010515"/>
    </source>
</evidence>
<accession>A0A2J5HKC6</accession>
<evidence type="ECO:0000259" key="4">
    <source>
        <dbReference type="Pfam" id="PF07859"/>
    </source>
</evidence>
<dbReference type="Pfam" id="PF07859">
    <property type="entry name" value="Abhydrolase_3"/>
    <property type="match status" value="1"/>
</dbReference>
<dbReference type="Proteomes" id="UP000235023">
    <property type="component" value="Unassembled WGS sequence"/>
</dbReference>
<organism evidence="5 6">
    <name type="scientific">Aspergillus taichungensis</name>
    <dbReference type="NCBI Taxonomy" id="482145"/>
    <lineage>
        <taxon>Eukaryota</taxon>
        <taxon>Fungi</taxon>
        <taxon>Dikarya</taxon>
        <taxon>Ascomycota</taxon>
        <taxon>Pezizomycotina</taxon>
        <taxon>Eurotiomycetes</taxon>
        <taxon>Eurotiomycetidae</taxon>
        <taxon>Eurotiales</taxon>
        <taxon>Aspergillaceae</taxon>
        <taxon>Aspergillus</taxon>
        <taxon>Aspergillus subgen. Circumdati</taxon>
    </lineage>
</organism>
<keyword evidence="2 5" id="KW-0378">Hydrolase</keyword>
<evidence type="ECO:0000313" key="6">
    <source>
        <dbReference type="Proteomes" id="UP000235023"/>
    </source>
</evidence>
<proteinExistence type="inferred from homology"/>
<dbReference type="InterPro" id="IPR029058">
    <property type="entry name" value="AB_hydrolase_fold"/>
</dbReference>
<dbReference type="PROSITE" id="PS01174">
    <property type="entry name" value="LIPASE_GDXG_SER"/>
    <property type="match status" value="1"/>
</dbReference>
<evidence type="ECO:0000256" key="2">
    <source>
        <dbReference type="ARBA" id="ARBA00022801"/>
    </source>
</evidence>
<dbReference type="Gene3D" id="3.40.50.1820">
    <property type="entry name" value="alpha/beta hydrolase"/>
    <property type="match status" value="1"/>
</dbReference>
<protein>
    <submittedName>
        <fullName evidence="5">Alpha/Beta hydrolase protein</fullName>
    </submittedName>
</protein>